<evidence type="ECO:0000313" key="1">
    <source>
        <dbReference type="EMBL" id="KAI7725844.1"/>
    </source>
</evidence>
<sequence>SLCSQAIGNPIRSLRSFELLLWFVRSDLDICSLRKPLSTNIMLLGPTPALLRIRVLLQKSISQATKLKIYPFNFIHVLFMRLQQIVSSNSMLQDHVTFRCLGHNYFASLI</sequence>
<dbReference type="AlphaFoldDB" id="A0AAD5G1X9"/>
<proteinExistence type="predicted"/>
<evidence type="ECO:0000313" key="2">
    <source>
        <dbReference type="Proteomes" id="UP001206925"/>
    </source>
</evidence>
<feature type="non-terminal residue" evidence="1">
    <location>
        <position position="110"/>
    </location>
</feature>
<name>A0AAD5G1X9_AMBAR</name>
<keyword evidence="2" id="KW-1185">Reference proteome</keyword>
<dbReference type="EMBL" id="JAMZMK010011844">
    <property type="protein sequence ID" value="KAI7725844.1"/>
    <property type="molecule type" value="Genomic_DNA"/>
</dbReference>
<comment type="caution">
    <text evidence="1">The sequence shown here is derived from an EMBL/GenBank/DDBJ whole genome shotgun (WGS) entry which is preliminary data.</text>
</comment>
<accession>A0AAD5G1X9</accession>
<reference evidence="1" key="1">
    <citation type="submission" date="2022-06" db="EMBL/GenBank/DDBJ databases">
        <title>Uncovering the hologenomic basis of an extraordinary plant invasion.</title>
        <authorList>
            <person name="Bieker V.C."/>
            <person name="Martin M.D."/>
            <person name="Gilbert T."/>
            <person name="Hodgins K."/>
            <person name="Battlay P."/>
            <person name="Petersen B."/>
            <person name="Wilson J."/>
        </authorList>
    </citation>
    <scope>NUCLEOTIDE SEQUENCE</scope>
    <source>
        <strain evidence="1">AA19_3_7</strain>
        <tissue evidence="1">Leaf</tissue>
    </source>
</reference>
<protein>
    <submittedName>
        <fullName evidence="1">Uncharacterized protein</fullName>
    </submittedName>
</protein>
<gene>
    <name evidence="1" type="ORF">M8C21_024774</name>
</gene>
<dbReference type="Proteomes" id="UP001206925">
    <property type="component" value="Unassembled WGS sequence"/>
</dbReference>
<organism evidence="1 2">
    <name type="scientific">Ambrosia artemisiifolia</name>
    <name type="common">Common ragweed</name>
    <dbReference type="NCBI Taxonomy" id="4212"/>
    <lineage>
        <taxon>Eukaryota</taxon>
        <taxon>Viridiplantae</taxon>
        <taxon>Streptophyta</taxon>
        <taxon>Embryophyta</taxon>
        <taxon>Tracheophyta</taxon>
        <taxon>Spermatophyta</taxon>
        <taxon>Magnoliopsida</taxon>
        <taxon>eudicotyledons</taxon>
        <taxon>Gunneridae</taxon>
        <taxon>Pentapetalae</taxon>
        <taxon>asterids</taxon>
        <taxon>campanulids</taxon>
        <taxon>Asterales</taxon>
        <taxon>Asteraceae</taxon>
        <taxon>Asteroideae</taxon>
        <taxon>Heliantheae alliance</taxon>
        <taxon>Heliantheae</taxon>
        <taxon>Ambrosia</taxon>
    </lineage>
</organism>
<feature type="non-terminal residue" evidence="1">
    <location>
        <position position="1"/>
    </location>
</feature>